<evidence type="ECO:0000259" key="1">
    <source>
        <dbReference type="Pfam" id="PF13304"/>
    </source>
</evidence>
<feature type="domain" description="ATPase AAA-type core" evidence="1">
    <location>
        <begin position="10"/>
        <end position="58"/>
    </location>
</feature>
<reference evidence="2" key="1">
    <citation type="submission" date="2020-10" db="EMBL/GenBank/DDBJ databases">
        <authorList>
            <person name="Gilroy R."/>
        </authorList>
    </citation>
    <scope>NUCLEOTIDE SEQUENCE</scope>
    <source>
        <strain evidence="2">10037</strain>
    </source>
</reference>
<feature type="non-terminal residue" evidence="2">
    <location>
        <position position="1"/>
    </location>
</feature>
<evidence type="ECO:0000313" key="2">
    <source>
        <dbReference type="EMBL" id="MBO8465344.1"/>
    </source>
</evidence>
<dbReference type="InterPro" id="IPR003959">
    <property type="entry name" value="ATPase_AAA_core"/>
</dbReference>
<dbReference type="Gene3D" id="3.40.50.300">
    <property type="entry name" value="P-loop containing nucleotide triphosphate hydrolases"/>
    <property type="match status" value="1"/>
</dbReference>
<dbReference type="GO" id="GO:0005524">
    <property type="term" value="F:ATP binding"/>
    <property type="evidence" value="ECO:0007669"/>
    <property type="project" value="InterPro"/>
</dbReference>
<dbReference type="GO" id="GO:0016887">
    <property type="term" value="F:ATP hydrolysis activity"/>
    <property type="evidence" value="ECO:0007669"/>
    <property type="project" value="InterPro"/>
</dbReference>
<proteinExistence type="predicted"/>
<dbReference type="AlphaFoldDB" id="A0A9D9I3M6"/>
<dbReference type="InterPro" id="IPR027417">
    <property type="entry name" value="P-loop_NTPase"/>
</dbReference>
<dbReference type="EMBL" id="JADIME010000050">
    <property type="protein sequence ID" value="MBO8465344.1"/>
    <property type="molecule type" value="Genomic_DNA"/>
</dbReference>
<dbReference type="CDD" id="cd00267">
    <property type="entry name" value="ABC_ATPase"/>
    <property type="match status" value="1"/>
</dbReference>
<name>A0A9D9I3M6_9BACT</name>
<evidence type="ECO:0000313" key="3">
    <source>
        <dbReference type="Proteomes" id="UP000823597"/>
    </source>
</evidence>
<reference evidence="2" key="2">
    <citation type="journal article" date="2021" name="PeerJ">
        <title>Extensive microbial diversity within the chicken gut microbiome revealed by metagenomics and culture.</title>
        <authorList>
            <person name="Gilroy R."/>
            <person name="Ravi A."/>
            <person name="Getino M."/>
            <person name="Pursley I."/>
            <person name="Horton D.L."/>
            <person name="Alikhan N.F."/>
            <person name="Baker D."/>
            <person name="Gharbi K."/>
            <person name="Hall N."/>
            <person name="Watson M."/>
            <person name="Adriaenssens E.M."/>
            <person name="Foster-Nyarko E."/>
            <person name="Jarju S."/>
            <person name="Secka A."/>
            <person name="Antonio M."/>
            <person name="Oren A."/>
            <person name="Chaudhuri R.R."/>
            <person name="La Ragione R."/>
            <person name="Hildebrand F."/>
            <person name="Pallen M.J."/>
        </authorList>
    </citation>
    <scope>NUCLEOTIDE SEQUENCE</scope>
    <source>
        <strain evidence="2">10037</strain>
    </source>
</reference>
<protein>
    <submittedName>
        <fullName evidence="2">AAA family ATPase</fullName>
    </submittedName>
</protein>
<sequence length="99" mass="11526">GYRYFINAIRPGGLYLLDEPENSLSAGLQVELSQYIRGMARFYDCQFIISSHSPFLLSIPSAKIYDMDSVPVSIVKWQDIPNVRIYYDFFKENAEEFEQ</sequence>
<dbReference type="SUPFAM" id="SSF52540">
    <property type="entry name" value="P-loop containing nucleoside triphosphate hydrolases"/>
    <property type="match status" value="1"/>
</dbReference>
<accession>A0A9D9I3M6</accession>
<dbReference type="Pfam" id="PF13304">
    <property type="entry name" value="AAA_21"/>
    <property type="match status" value="1"/>
</dbReference>
<organism evidence="2 3">
    <name type="scientific">Candidatus Merdivivens pullistercoris</name>
    <dbReference type="NCBI Taxonomy" id="2840873"/>
    <lineage>
        <taxon>Bacteria</taxon>
        <taxon>Pseudomonadati</taxon>
        <taxon>Bacteroidota</taxon>
        <taxon>Bacteroidia</taxon>
        <taxon>Bacteroidales</taxon>
        <taxon>Muribaculaceae</taxon>
        <taxon>Muribaculaceae incertae sedis</taxon>
        <taxon>Candidatus Merdivivens</taxon>
    </lineage>
</organism>
<comment type="caution">
    <text evidence="2">The sequence shown here is derived from an EMBL/GenBank/DDBJ whole genome shotgun (WGS) entry which is preliminary data.</text>
</comment>
<gene>
    <name evidence="2" type="ORF">IAB93_05030</name>
</gene>
<dbReference type="Proteomes" id="UP000823597">
    <property type="component" value="Unassembled WGS sequence"/>
</dbReference>